<evidence type="ECO:0000259" key="7">
    <source>
        <dbReference type="SMART" id="SM00563"/>
    </source>
</evidence>
<evidence type="ECO:0000256" key="6">
    <source>
        <dbReference type="SAM" id="Phobius"/>
    </source>
</evidence>
<dbReference type="SUPFAM" id="SSF69593">
    <property type="entry name" value="Glycerol-3-phosphate (1)-acyltransferase"/>
    <property type="match status" value="1"/>
</dbReference>
<evidence type="ECO:0000313" key="9">
    <source>
        <dbReference type="Proteomes" id="UP000248688"/>
    </source>
</evidence>
<protein>
    <submittedName>
        <fullName evidence="8">1-acyl-sn-glycerol-3-phosphate acyltransferase</fullName>
    </submittedName>
</protein>
<dbReference type="OrthoDB" id="9803035at2"/>
<dbReference type="SMART" id="SM00563">
    <property type="entry name" value="PlsC"/>
    <property type="match status" value="1"/>
</dbReference>
<dbReference type="EMBL" id="CP030041">
    <property type="protein sequence ID" value="AWW31628.1"/>
    <property type="molecule type" value="Genomic_DNA"/>
</dbReference>
<dbReference type="PANTHER" id="PTHR10434">
    <property type="entry name" value="1-ACYL-SN-GLYCEROL-3-PHOSPHATE ACYLTRANSFERASE"/>
    <property type="match status" value="1"/>
</dbReference>
<evidence type="ECO:0000256" key="5">
    <source>
        <dbReference type="ARBA" id="ARBA00023315"/>
    </source>
</evidence>
<evidence type="ECO:0000256" key="4">
    <source>
        <dbReference type="ARBA" id="ARBA00023098"/>
    </source>
</evidence>
<dbReference type="GO" id="GO:0003841">
    <property type="term" value="F:1-acylglycerol-3-phosphate O-acyltransferase activity"/>
    <property type="evidence" value="ECO:0007669"/>
    <property type="project" value="TreeGrafter"/>
</dbReference>
<dbReference type="GO" id="GO:0006654">
    <property type="term" value="P:phosphatidic acid biosynthetic process"/>
    <property type="evidence" value="ECO:0007669"/>
    <property type="project" value="TreeGrafter"/>
</dbReference>
<comment type="pathway">
    <text evidence="1">Lipid metabolism.</text>
</comment>
<feature type="domain" description="Phospholipid/glycerol acyltransferase" evidence="7">
    <location>
        <begin position="73"/>
        <end position="187"/>
    </location>
</feature>
<name>A0A2Z4IM26_9BACT</name>
<feature type="transmembrane region" description="Helical" evidence="6">
    <location>
        <begin position="7"/>
        <end position="30"/>
    </location>
</feature>
<sequence length="244" mass="27833">MRLLRRIYSTYGTIIFLGSFLVLLPLFIITIEVPGLKKYGRMLNGIWAKVFFTGLLMRVKVENRHFLKEQPQYIIVANHFSYLDIPVIGLMSGDAVFVGKSSIGKVPLFGYMFKRLHIAVDRASFRSRGETLKRTKEIIDEGSNIIIFPEGGIRSTDPPKISSFKDGAFNLAFEKQIPIIPVTLSYNHLILPDDNKFLLNYKPVKVVIHAPVIPKGSEKEAVADMKLHCHQVIQEQLWKDNRPH</sequence>
<organism evidence="8 9">
    <name type="scientific">Echinicola strongylocentroti</name>
    <dbReference type="NCBI Taxonomy" id="1795355"/>
    <lineage>
        <taxon>Bacteria</taxon>
        <taxon>Pseudomonadati</taxon>
        <taxon>Bacteroidota</taxon>
        <taxon>Cytophagia</taxon>
        <taxon>Cytophagales</taxon>
        <taxon>Cyclobacteriaceae</taxon>
        <taxon>Echinicola</taxon>
    </lineage>
</organism>
<dbReference type="RefSeq" id="WP_112785003.1">
    <property type="nucleotide sequence ID" value="NZ_CP030041.1"/>
</dbReference>
<dbReference type="InterPro" id="IPR002123">
    <property type="entry name" value="Plipid/glycerol_acylTrfase"/>
</dbReference>
<dbReference type="PANTHER" id="PTHR10434:SF64">
    <property type="entry name" value="1-ACYL-SN-GLYCEROL-3-PHOSPHATE ACYLTRANSFERASE-RELATED"/>
    <property type="match status" value="1"/>
</dbReference>
<proteinExistence type="predicted"/>
<keyword evidence="6" id="KW-0812">Transmembrane</keyword>
<dbReference type="CDD" id="cd07989">
    <property type="entry name" value="LPLAT_AGPAT-like"/>
    <property type="match status" value="1"/>
</dbReference>
<evidence type="ECO:0000256" key="2">
    <source>
        <dbReference type="ARBA" id="ARBA00022516"/>
    </source>
</evidence>
<gene>
    <name evidence="8" type="ORF">DN752_16680</name>
</gene>
<evidence type="ECO:0000313" key="8">
    <source>
        <dbReference type="EMBL" id="AWW31628.1"/>
    </source>
</evidence>
<keyword evidence="6" id="KW-1133">Transmembrane helix</keyword>
<evidence type="ECO:0000256" key="3">
    <source>
        <dbReference type="ARBA" id="ARBA00022679"/>
    </source>
</evidence>
<keyword evidence="2" id="KW-0444">Lipid biosynthesis</keyword>
<keyword evidence="6" id="KW-0472">Membrane</keyword>
<keyword evidence="5 8" id="KW-0012">Acyltransferase</keyword>
<dbReference type="KEGG" id="est:DN752_16680"/>
<reference evidence="8 9" key="1">
    <citation type="submission" date="2018-06" db="EMBL/GenBank/DDBJ databases">
        <title>Echinicola strongylocentroti sp. nov., isolated from a sea urchin Strongylocentrotus intermedius.</title>
        <authorList>
            <person name="Bae S.S."/>
        </authorList>
    </citation>
    <scope>NUCLEOTIDE SEQUENCE [LARGE SCALE GENOMIC DNA]</scope>
    <source>
        <strain evidence="8 9">MEBiC08714</strain>
    </source>
</reference>
<dbReference type="Proteomes" id="UP000248688">
    <property type="component" value="Chromosome"/>
</dbReference>
<accession>A0A2Z4IM26</accession>
<keyword evidence="4" id="KW-0443">Lipid metabolism</keyword>
<evidence type="ECO:0000256" key="1">
    <source>
        <dbReference type="ARBA" id="ARBA00005189"/>
    </source>
</evidence>
<keyword evidence="3 8" id="KW-0808">Transferase</keyword>
<keyword evidence="9" id="KW-1185">Reference proteome</keyword>
<dbReference type="AlphaFoldDB" id="A0A2Z4IM26"/>
<dbReference type="Pfam" id="PF01553">
    <property type="entry name" value="Acyltransferase"/>
    <property type="match status" value="1"/>
</dbReference>